<comment type="caution">
    <text evidence="4">The sequence shown here is derived from an EMBL/GenBank/DDBJ whole genome shotgun (WGS) entry which is preliminary data.</text>
</comment>
<evidence type="ECO:0000313" key="5">
    <source>
        <dbReference type="Proteomes" id="UP001596406"/>
    </source>
</evidence>
<dbReference type="InterPro" id="IPR003148">
    <property type="entry name" value="RCK_N"/>
</dbReference>
<keyword evidence="1" id="KW-0472">Membrane</keyword>
<dbReference type="RefSeq" id="WP_304448377.1">
    <property type="nucleotide sequence ID" value="NZ_JARRAH010000001.1"/>
</dbReference>
<dbReference type="AlphaFoldDB" id="A0ABD5UBG8"/>
<feature type="transmembrane region" description="Helical" evidence="1">
    <location>
        <begin position="33"/>
        <end position="53"/>
    </location>
</feature>
<gene>
    <name evidence="4" type="ORF">ACFQHK_09245</name>
</gene>
<keyword evidence="5" id="KW-1185">Reference proteome</keyword>
<dbReference type="InterPro" id="IPR036291">
    <property type="entry name" value="NAD(P)-bd_dom_sf"/>
</dbReference>
<organism evidence="4 5">
    <name type="scientific">Halomarina ordinaria</name>
    <dbReference type="NCBI Taxonomy" id="3033939"/>
    <lineage>
        <taxon>Archaea</taxon>
        <taxon>Methanobacteriati</taxon>
        <taxon>Methanobacteriota</taxon>
        <taxon>Stenosarchaea group</taxon>
        <taxon>Halobacteria</taxon>
        <taxon>Halobacteriales</taxon>
        <taxon>Natronomonadaceae</taxon>
        <taxon>Halomarina</taxon>
    </lineage>
</organism>
<reference evidence="4 5" key="1">
    <citation type="journal article" date="2019" name="Int. J. Syst. Evol. Microbiol.">
        <title>The Global Catalogue of Microorganisms (GCM) 10K type strain sequencing project: providing services to taxonomists for standard genome sequencing and annotation.</title>
        <authorList>
            <consortium name="The Broad Institute Genomics Platform"/>
            <consortium name="The Broad Institute Genome Sequencing Center for Infectious Disease"/>
            <person name="Wu L."/>
            <person name="Ma J."/>
        </authorList>
    </citation>
    <scope>NUCLEOTIDE SEQUENCE [LARGE SCALE GENOMIC DNA]</scope>
    <source>
        <strain evidence="4 5">PSRA2</strain>
    </source>
</reference>
<keyword evidence="1" id="KW-0812">Transmembrane</keyword>
<dbReference type="PANTHER" id="PTHR43833">
    <property type="entry name" value="POTASSIUM CHANNEL PROTEIN 2-RELATED-RELATED"/>
    <property type="match status" value="1"/>
</dbReference>
<dbReference type="Gene3D" id="3.30.70.1450">
    <property type="entry name" value="Regulator of K+ conductance, C-terminal domain"/>
    <property type="match status" value="2"/>
</dbReference>
<dbReference type="SUPFAM" id="SSF81324">
    <property type="entry name" value="Voltage-gated potassium channels"/>
    <property type="match status" value="1"/>
</dbReference>
<protein>
    <submittedName>
        <fullName evidence="4">NAD-binding protein</fullName>
    </submittedName>
</protein>
<accession>A0ABD5UBG8</accession>
<proteinExistence type="predicted"/>
<keyword evidence="1" id="KW-1133">Transmembrane helix</keyword>
<dbReference type="InterPro" id="IPR006037">
    <property type="entry name" value="RCK_C"/>
</dbReference>
<dbReference type="PANTHER" id="PTHR43833:SF9">
    <property type="entry name" value="POTASSIUM CHANNEL PROTEIN YUGO-RELATED"/>
    <property type="match status" value="1"/>
</dbReference>
<dbReference type="PROSITE" id="PS51201">
    <property type="entry name" value="RCK_N"/>
    <property type="match status" value="1"/>
</dbReference>
<dbReference type="SUPFAM" id="SSF116726">
    <property type="entry name" value="TrkA C-terminal domain-like"/>
    <property type="match status" value="2"/>
</dbReference>
<dbReference type="InterPro" id="IPR050721">
    <property type="entry name" value="Trk_Ktr_HKT_K-transport"/>
</dbReference>
<evidence type="ECO:0000313" key="4">
    <source>
        <dbReference type="EMBL" id="MFC6836696.1"/>
    </source>
</evidence>
<dbReference type="SUPFAM" id="SSF51735">
    <property type="entry name" value="NAD(P)-binding Rossmann-fold domains"/>
    <property type="match status" value="2"/>
</dbReference>
<dbReference type="EMBL" id="JBHSXM010000001">
    <property type="protein sequence ID" value="MFC6836696.1"/>
    <property type="molecule type" value="Genomic_DNA"/>
</dbReference>
<dbReference type="Proteomes" id="UP001596406">
    <property type="component" value="Unassembled WGS sequence"/>
</dbReference>
<dbReference type="Gene3D" id="1.10.287.70">
    <property type="match status" value="1"/>
</dbReference>
<feature type="transmembrane region" description="Helical" evidence="1">
    <location>
        <begin position="97"/>
        <end position="119"/>
    </location>
</feature>
<sequence>MSPGKPYDPLEQQLRHLRSVESLGDLSGRQRKVVTFGAALATLLVCYALVYQYGMRTLEGTDRTFFQALNTVVATMTTTGYGSDAPWGSPWMNALVVSYQLSGIVIGLVTLRILIIPLFERAPVVLDDRLTSKDGHVVVCEYGRGKDVLLDELEESGIEYVLVNSDKQEAIDLSNRDYQAIDGDPTRTETLERASVGKAAFVVSDAGDRNASVLLTARRLNDEARLLCLTETQRRREALERIGADRVVCPSALIGRRLAEKATTTFDLAPSVDGFDDDTVVRELVVRRGGALDGTRVGETAVAAAPELTLVAAWVDGELRLPPRPTDRLTPDAVLVVVGPASSLESADEGVAGVRSPRRHTSVVVAGVGQAGSTAVERFPDEVDVVTVDVEDGPDADVVGDASEAATLREAGLEDATALVVALDDDDDALLTTAIGRSLTDDIEILVRVSDAENVPKAFDAGADYALSEQRTTARTLATEVHRESVVHPVGQVRFIRVDGENFADESLADADDRSGSGRVLVGVERNGALHTDETTTIRLDDTVVVAGTDEMLHDFEHDAVGE</sequence>
<feature type="domain" description="RCK C-terminal" evidence="3">
    <location>
        <begin position="269"/>
        <end position="353"/>
    </location>
</feature>
<evidence type="ECO:0000259" key="3">
    <source>
        <dbReference type="PROSITE" id="PS51202"/>
    </source>
</evidence>
<dbReference type="InterPro" id="IPR036721">
    <property type="entry name" value="RCK_C_sf"/>
</dbReference>
<dbReference type="Pfam" id="PF02254">
    <property type="entry name" value="TrkA_N"/>
    <property type="match status" value="2"/>
</dbReference>
<evidence type="ECO:0000259" key="2">
    <source>
        <dbReference type="PROSITE" id="PS51201"/>
    </source>
</evidence>
<dbReference type="Gene3D" id="3.40.50.720">
    <property type="entry name" value="NAD(P)-binding Rossmann-like Domain"/>
    <property type="match status" value="2"/>
</dbReference>
<name>A0ABD5UBG8_9EURY</name>
<dbReference type="PROSITE" id="PS51202">
    <property type="entry name" value="RCK_C"/>
    <property type="match status" value="1"/>
</dbReference>
<feature type="domain" description="RCK N-terminal" evidence="2">
    <location>
        <begin position="360"/>
        <end position="467"/>
    </location>
</feature>
<evidence type="ECO:0000256" key="1">
    <source>
        <dbReference type="SAM" id="Phobius"/>
    </source>
</evidence>